<protein>
    <submittedName>
        <fullName evidence="3">Predicted small secreted protein</fullName>
    </submittedName>
</protein>
<proteinExistence type="predicted"/>
<feature type="transmembrane region" description="Helical" evidence="1">
    <location>
        <begin position="12"/>
        <end position="31"/>
    </location>
</feature>
<evidence type="ECO:0000313" key="4">
    <source>
        <dbReference type="Proteomes" id="UP000184128"/>
    </source>
</evidence>
<sequence>MVGRGRKYFAPLAIIAVVASFLMGAVTFFFVEKKIPVSADRILEMVKKEFKKEGPIEGSWIEMTKVPWEKYNYQTKVYYGGISRFEEGKITQYEFIADAYTGSVMDIYKV</sequence>
<organism evidence="3 4">
    <name type="scientific">Atopostipes suicloacalis DSM 15692</name>
    <dbReference type="NCBI Taxonomy" id="1121025"/>
    <lineage>
        <taxon>Bacteria</taxon>
        <taxon>Bacillati</taxon>
        <taxon>Bacillota</taxon>
        <taxon>Bacilli</taxon>
        <taxon>Lactobacillales</taxon>
        <taxon>Carnobacteriaceae</taxon>
        <taxon>Atopostipes</taxon>
    </lineage>
</organism>
<reference evidence="3 4" key="1">
    <citation type="submission" date="2016-11" db="EMBL/GenBank/DDBJ databases">
        <authorList>
            <person name="Jaros S."/>
            <person name="Januszkiewicz K."/>
            <person name="Wedrychowicz H."/>
        </authorList>
    </citation>
    <scope>NUCLEOTIDE SEQUENCE [LARGE SCALE GENOMIC DNA]</scope>
    <source>
        <strain evidence="3 4">DSM 15692</strain>
    </source>
</reference>
<dbReference type="Proteomes" id="UP000184128">
    <property type="component" value="Unassembled WGS sequence"/>
</dbReference>
<feature type="domain" description="PepSY" evidence="2">
    <location>
        <begin position="36"/>
        <end position="107"/>
    </location>
</feature>
<gene>
    <name evidence="3" type="ORF">SAMN02745249_01413</name>
</gene>
<keyword evidence="4" id="KW-1185">Reference proteome</keyword>
<evidence type="ECO:0000259" key="2">
    <source>
        <dbReference type="Pfam" id="PF03413"/>
    </source>
</evidence>
<dbReference type="InterPro" id="IPR025711">
    <property type="entry name" value="PepSY"/>
</dbReference>
<keyword evidence="1" id="KW-0812">Transmembrane</keyword>
<dbReference type="EMBL" id="FQUF01000020">
    <property type="protein sequence ID" value="SHE91105.1"/>
    <property type="molecule type" value="Genomic_DNA"/>
</dbReference>
<dbReference type="AlphaFoldDB" id="A0A1M4XCH9"/>
<keyword evidence="1" id="KW-0472">Membrane</keyword>
<accession>A0A1M4XCH9</accession>
<evidence type="ECO:0000256" key="1">
    <source>
        <dbReference type="SAM" id="Phobius"/>
    </source>
</evidence>
<dbReference type="RefSeq" id="WP_073298162.1">
    <property type="nucleotide sequence ID" value="NZ_FQUF01000020.1"/>
</dbReference>
<dbReference type="OrthoDB" id="2989832at2"/>
<keyword evidence="1" id="KW-1133">Transmembrane helix</keyword>
<name>A0A1M4XCH9_9LACT</name>
<evidence type="ECO:0000313" key="3">
    <source>
        <dbReference type="EMBL" id="SHE91105.1"/>
    </source>
</evidence>
<dbReference type="STRING" id="1121025.SAMN02745249_01413"/>
<dbReference type="Pfam" id="PF03413">
    <property type="entry name" value="PepSY"/>
    <property type="match status" value="1"/>
</dbReference>